<accession>A0A1G2L9I5</accession>
<protein>
    <submittedName>
        <fullName evidence="1">Uncharacterized protein</fullName>
    </submittedName>
</protein>
<dbReference type="STRING" id="1802280.A3B37_03230"/>
<reference evidence="1 2" key="1">
    <citation type="journal article" date="2016" name="Nat. Commun.">
        <title>Thousands of microbial genomes shed light on interconnected biogeochemical processes in an aquifer system.</title>
        <authorList>
            <person name="Anantharaman K."/>
            <person name="Brown C.T."/>
            <person name="Hug L.A."/>
            <person name="Sharon I."/>
            <person name="Castelle C.J."/>
            <person name="Probst A.J."/>
            <person name="Thomas B.C."/>
            <person name="Singh A."/>
            <person name="Wilkins M.J."/>
            <person name="Karaoz U."/>
            <person name="Brodie E.L."/>
            <person name="Williams K.H."/>
            <person name="Hubbard S.S."/>
            <person name="Banfield J.F."/>
        </authorList>
    </citation>
    <scope>NUCLEOTIDE SEQUENCE [LARGE SCALE GENOMIC DNA]</scope>
</reference>
<name>A0A1G2L9I5_9BACT</name>
<dbReference type="Proteomes" id="UP000176705">
    <property type="component" value="Unassembled WGS sequence"/>
</dbReference>
<dbReference type="EMBL" id="MHQS01000021">
    <property type="protein sequence ID" value="OHA08220.1"/>
    <property type="molecule type" value="Genomic_DNA"/>
</dbReference>
<gene>
    <name evidence="1" type="ORF">A3B37_03230</name>
</gene>
<comment type="caution">
    <text evidence="1">The sequence shown here is derived from an EMBL/GenBank/DDBJ whole genome shotgun (WGS) entry which is preliminary data.</text>
</comment>
<proteinExistence type="predicted"/>
<dbReference type="AlphaFoldDB" id="A0A1G2L9I5"/>
<sequence length="90" mass="10091">MASNEAVSKRKALAILRNEGLDVPFIGVVLDNRSLCGQAVDGIPVFSLLAWGPSFQLLHESERVPREVYQECVDYPQRLREALRTHGINE</sequence>
<evidence type="ECO:0000313" key="1">
    <source>
        <dbReference type="EMBL" id="OHA08220.1"/>
    </source>
</evidence>
<organism evidence="1 2">
    <name type="scientific">Candidatus Sungbacteria bacterium RIFCSPLOWO2_01_FULL_59_16</name>
    <dbReference type="NCBI Taxonomy" id="1802280"/>
    <lineage>
        <taxon>Bacteria</taxon>
        <taxon>Candidatus Sungiibacteriota</taxon>
    </lineage>
</organism>
<evidence type="ECO:0000313" key="2">
    <source>
        <dbReference type="Proteomes" id="UP000176705"/>
    </source>
</evidence>